<evidence type="ECO:0000313" key="5">
    <source>
        <dbReference type="Proteomes" id="UP001597508"/>
    </source>
</evidence>
<sequence>MLTLKRTDNSSSDFVKLVAELDAYLKITDGDDHSFYNQYNGLENIHHAVVLYDGESAVGCGAFKQFDEESVEVKRMYVKPSHRGTGSATQILEALELWAKEEGNKRCILETGERQVEAVKFYHKSGYKRIPNYGQYAGVENSYCFEKQLS</sequence>
<dbReference type="PANTHER" id="PTHR43877">
    <property type="entry name" value="AMINOALKYLPHOSPHONATE N-ACETYLTRANSFERASE-RELATED-RELATED"/>
    <property type="match status" value="1"/>
</dbReference>
<dbReference type="PROSITE" id="PS51186">
    <property type="entry name" value="GNAT"/>
    <property type="match status" value="1"/>
</dbReference>
<dbReference type="Proteomes" id="UP001597508">
    <property type="component" value="Unassembled WGS sequence"/>
</dbReference>
<feature type="domain" description="N-acetyltransferase" evidence="3">
    <location>
        <begin position="1"/>
        <end position="150"/>
    </location>
</feature>
<dbReference type="CDD" id="cd04301">
    <property type="entry name" value="NAT_SF"/>
    <property type="match status" value="1"/>
</dbReference>
<evidence type="ECO:0000256" key="1">
    <source>
        <dbReference type="ARBA" id="ARBA00022679"/>
    </source>
</evidence>
<dbReference type="EMBL" id="JBHULH010000003">
    <property type="protein sequence ID" value="MFD2566938.1"/>
    <property type="molecule type" value="Genomic_DNA"/>
</dbReference>
<keyword evidence="2" id="KW-0012">Acyltransferase</keyword>
<dbReference type="InterPro" id="IPR000182">
    <property type="entry name" value="GNAT_dom"/>
</dbReference>
<accession>A0ABW5LSH5</accession>
<comment type="caution">
    <text evidence="4">The sequence shown here is derived from an EMBL/GenBank/DDBJ whole genome shotgun (WGS) entry which is preliminary data.</text>
</comment>
<organism evidence="4 5">
    <name type="scientific">Pseudotenacibaculum haliotis</name>
    <dbReference type="NCBI Taxonomy" id="1862138"/>
    <lineage>
        <taxon>Bacteria</taxon>
        <taxon>Pseudomonadati</taxon>
        <taxon>Bacteroidota</taxon>
        <taxon>Flavobacteriia</taxon>
        <taxon>Flavobacteriales</taxon>
        <taxon>Flavobacteriaceae</taxon>
        <taxon>Pseudotenacibaculum</taxon>
    </lineage>
</organism>
<dbReference type="SUPFAM" id="SSF55729">
    <property type="entry name" value="Acyl-CoA N-acyltransferases (Nat)"/>
    <property type="match status" value="1"/>
</dbReference>
<keyword evidence="1" id="KW-0808">Transferase</keyword>
<dbReference type="PANTHER" id="PTHR43877:SF2">
    <property type="entry name" value="AMINOALKYLPHOSPHONATE N-ACETYLTRANSFERASE-RELATED"/>
    <property type="match status" value="1"/>
</dbReference>
<dbReference type="RefSeq" id="WP_379665648.1">
    <property type="nucleotide sequence ID" value="NZ_JBHULH010000003.1"/>
</dbReference>
<evidence type="ECO:0000256" key="2">
    <source>
        <dbReference type="ARBA" id="ARBA00023315"/>
    </source>
</evidence>
<evidence type="ECO:0000259" key="3">
    <source>
        <dbReference type="PROSITE" id="PS51186"/>
    </source>
</evidence>
<name>A0ABW5LSH5_9FLAO</name>
<gene>
    <name evidence="4" type="ORF">ACFSRZ_06115</name>
</gene>
<reference evidence="5" key="1">
    <citation type="journal article" date="2019" name="Int. J. Syst. Evol. Microbiol.">
        <title>The Global Catalogue of Microorganisms (GCM) 10K type strain sequencing project: providing services to taxonomists for standard genome sequencing and annotation.</title>
        <authorList>
            <consortium name="The Broad Institute Genomics Platform"/>
            <consortium name="The Broad Institute Genome Sequencing Center for Infectious Disease"/>
            <person name="Wu L."/>
            <person name="Ma J."/>
        </authorList>
    </citation>
    <scope>NUCLEOTIDE SEQUENCE [LARGE SCALE GENOMIC DNA]</scope>
    <source>
        <strain evidence="5">KCTC 52127</strain>
    </source>
</reference>
<dbReference type="Gene3D" id="3.40.630.30">
    <property type="match status" value="1"/>
</dbReference>
<proteinExistence type="predicted"/>
<dbReference type="InterPro" id="IPR016181">
    <property type="entry name" value="Acyl_CoA_acyltransferase"/>
</dbReference>
<protein>
    <submittedName>
        <fullName evidence="4">GNAT family N-acetyltransferase</fullName>
    </submittedName>
</protein>
<evidence type="ECO:0000313" key="4">
    <source>
        <dbReference type="EMBL" id="MFD2566938.1"/>
    </source>
</evidence>
<dbReference type="InterPro" id="IPR050832">
    <property type="entry name" value="Bact_Acetyltransf"/>
</dbReference>
<dbReference type="Pfam" id="PF00583">
    <property type="entry name" value="Acetyltransf_1"/>
    <property type="match status" value="1"/>
</dbReference>
<keyword evidence="5" id="KW-1185">Reference proteome</keyword>